<dbReference type="InterPro" id="IPR058515">
    <property type="entry name" value="DUF8202"/>
</dbReference>
<dbReference type="PANTHER" id="PTHR43308">
    <property type="entry name" value="OUTER MEMBRANE PROTEIN ALPHA-RELATED"/>
    <property type="match status" value="1"/>
</dbReference>
<feature type="domain" description="SLH" evidence="3">
    <location>
        <begin position="1258"/>
        <end position="1321"/>
    </location>
</feature>
<dbReference type="RefSeq" id="WP_185143363.1">
    <property type="nucleotide sequence ID" value="NZ_JACJVP010000024.1"/>
</dbReference>
<feature type="compositionally biased region" description="Basic and acidic residues" evidence="1">
    <location>
        <begin position="70"/>
        <end position="80"/>
    </location>
</feature>
<keyword evidence="5" id="KW-1185">Reference proteome</keyword>
<evidence type="ECO:0000259" key="3">
    <source>
        <dbReference type="PROSITE" id="PS51272"/>
    </source>
</evidence>
<dbReference type="Pfam" id="PF19077">
    <property type="entry name" value="Big_13"/>
    <property type="match status" value="3"/>
</dbReference>
<name>A0A7X0RTG9_9BACL</name>
<dbReference type="SUPFAM" id="SSF49899">
    <property type="entry name" value="Concanavalin A-like lectins/glucanases"/>
    <property type="match status" value="1"/>
</dbReference>
<evidence type="ECO:0000256" key="2">
    <source>
        <dbReference type="SAM" id="SignalP"/>
    </source>
</evidence>
<organism evidence="4 5">
    <name type="scientific">Cohnella nanjingensis</name>
    <dbReference type="NCBI Taxonomy" id="1387779"/>
    <lineage>
        <taxon>Bacteria</taxon>
        <taxon>Bacillati</taxon>
        <taxon>Bacillota</taxon>
        <taxon>Bacilli</taxon>
        <taxon>Bacillales</taxon>
        <taxon>Paenibacillaceae</taxon>
        <taxon>Cohnella</taxon>
    </lineage>
</organism>
<dbReference type="PROSITE" id="PS51272">
    <property type="entry name" value="SLH"/>
    <property type="match status" value="3"/>
</dbReference>
<reference evidence="4 5" key="1">
    <citation type="submission" date="2020-08" db="EMBL/GenBank/DDBJ databases">
        <title>Cohnella phylogeny.</title>
        <authorList>
            <person name="Dunlap C."/>
        </authorList>
    </citation>
    <scope>NUCLEOTIDE SEQUENCE [LARGE SCALE GENOMIC DNA]</scope>
    <source>
        <strain evidence="4 5">DSM 28246</strain>
    </source>
</reference>
<protein>
    <submittedName>
        <fullName evidence="4">S-layer homology domain-containing protein</fullName>
    </submittedName>
</protein>
<dbReference type="Pfam" id="PF12733">
    <property type="entry name" value="Cadherin-like"/>
    <property type="match status" value="1"/>
</dbReference>
<sequence>MFAKMKWKKPLNLLLASALTTGLLSAAWAPQTAKAAPDPVYPGGVSNNLHLWLRAEDGVTAANGTVSEWKDQSGHGRDFSQADPAKQPAYNDDSNRLNFNKAINFDGTKFLQNANGILGNNTSYDNFNVFIISGTGNTSNSVFWENTAGGGRFQVHLPYGGVVYWDAGNQGGQRISTPGVSAEVGKYYIWNFNYGLGSTTDAGQSIYRNGESLKFKAGQPADPPIKGIGNPMVLGREIADQGYYKGQVGEFIFYSGPLTVEDRQKINSYLAIKYGVSLSNVNYVDSKANVIWQADADYNNNIAGIARDDGQGLQQKQSRSANDASKLTIGIGALSEKNEAITEELQDKQSLVWGDNGKNLTFNTPMDSANKNYADRIWKVQNTNGVGDVQISILKSAVPADAILVVSDSADFKDAKEYTLTETSLSSVAYYTTTTKVALANDQFFTYAIPVPGLDRATLEQVVAGQKQITLSFDQDLRSLTDLNGFVIKVGTATVTLNAGDYQLDPTDPKKLILTLPNGTDVTGKTVSVSYDGTGTLKGTNGRTAHPFTMNAIDSYADALSITKPGADPVAVGKPTIEGTVEPGSTVNIVIKDSNGNPVTGAGGAATVDGNGNWTFVPNVSLTDGNYKIEATAVKNNRTATKSSGIQVAIPEPTLTVTEPSGDTVYVPKPEVKGTADKDAAVTVTIKDKDGHVVDSQAVTVNPDGTWSFQPGNDLVDGDYTVEVTATKDGKTSKQTKNVAINTSLPALTITEPSGNTVSVPKPVVKGTADPGAAVTVTIKDKNDQVVDTQAATVNPDGTWSFQAKTDLADGDYTVEATATKDGKTSTQTKPITVDTANRSSLTGLELKGWNGTPIELAPVAGGVENQYTASVSNSVYAVTALPTALDPNAKIEVSVNNGTWQEVPNGAASGDLNLNVGPNTIVVKVTDSKGNVTEYKLTVTRASGSGENPGGPGGPTTTPTPTPTVTPKPGESGIETSVNGNNGTFATGTTSTSGDRTVTSVQVDLDKLAGELAKGNGQKLGIRSPKDGDVKVDGLTAGTVKQIADKGASLEISNPLAIYPVPGGKMDLNGVSKQLNDAGLGDIAVHIDIARSSDAVISNAKNQAAAEGYELLVTPVDLDLSFSHDGKTVRSEQLNGYAAKYIALPDGIDPNRITTGVIINEDGSVYHVPTVVTKVNNRYYALINDLRSHGTYSVIWNPQDFDDVKNHWGKADVNNIAARLDLAGTGNNTFSPNRNVTRSEFSEIVVNGLGLLRQNAPQNKFSDVPDSAWYRKTVSIANEFDIVRGFNDGQFYGNRQITREQGIAMIARAYQLIEPKAALGQDQIDSLLAKYEDAKNVSAWAREDVARMIEAGIVQGNGPQLLTPQSNMTRAEVTALIARLLKTTTLIDK</sequence>
<feature type="domain" description="SLH" evidence="3">
    <location>
        <begin position="1329"/>
        <end position="1390"/>
    </location>
</feature>
<feature type="chain" id="PRO_5039606310" evidence="2">
    <location>
        <begin position="27"/>
        <end position="1390"/>
    </location>
</feature>
<proteinExistence type="predicted"/>
<gene>
    <name evidence="4" type="ORF">H7C19_14430</name>
</gene>
<dbReference type="InterPro" id="IPR044016">
    <property type="entry name" value="Big_13"/>
</dbReference>
<keyword evidence="2" id="KW-0732">Signal</keyword>
<dbReference type="Proteomes" id="UP000547209">
    <property type="component" value="Unassembled WGS sequence"/>
</dbReference>
<feature type="region of interest" description="Disordered" evidence="1">
    <location>
        <begin position="70"/>
        <end position="91"/>
    </location>
</feature>
<evidence type="ECO:0000313" key="4">
    <source>
        <dbReference type="EMBL" id="MBB6671884.1"/>
    </source>
</evidence>
<evidence type="ECO:0000313" key="5">
    <source>
        <dbReference type="Proteomes" id="UP000547209"/>
    </source>
</evidence>
<dbReference type="EMBL" id="JACJVP010000024">
    <property type="protein sequence ID" value="MBB6671884.1"/>
    <property type="molecule type" value="Genomic_DNA"/>
</dbReference>
<feature type="domain" description="SLH" evidence="3">
    <location>
        <begin position="1197"/>
        <end position="1257"/>
    </location>
</feature>
<dbReference type="Pfam" id="PF00395">
    <property type="entry name" value="SLH"/>
    <property type="match status" value="3"/>
</dbReference>
<dbReference type="Pfam" id="PF26628">
    <property type="entry name" value="DUF8202"/>
    <property type="match status" value="1"/>
</dbReference>
<feature type="signal peptide" evidence="2">
    <location>
        <begin position="1"/>
        <end position="26"/>
    </location>
</feature>
<accession>A0A7X0RTG9</accession>
<dbReference type="InterPro" id="IPR013320">
    <property type="entry name" value="ConA-like_dom_sf"/>
</dbReference>
<dbReference type="InterPro" id="IPR051465">
    <property type="entry name" value="Cell_Envelope_Struct_Comp"/>
</dbReference>
<dbReference type="PANTHER" id="PTHR43308:SF5">
    <property type="entry name" value="S-LAYER PROTEIN _ PEPTIDOGLYCAN ENDO-BETA-N-ACETYLGLUCOSAMINIDASE"/>
    <property type="match status" value="1"/>
</dbReference>
<dbReference type="Gene3D" id="2.60.40.10">
    <property type="entry name" value="Immunoglobulins"/>
    <property type="match status" value="4"/>
</dbReference>
<feature type="compositionally biased region" description="Low complexity" evidence="1">
    <location>
        <begin position="980"/>
        <end position="995"/>
    </location>
</feature>
<comment type="caution">
    <text evidence="4">The sequence shown here is derived from an EMBL/GenBank/DDBJ whole genome shotgun (WGS) entry which is preliminary data.</text>
</comment>
<dbReference type="InterPro" id="IPR001119">
    <property type="entry name" value="SLH_dom"/>
</dbReference>
<feature type="region of interest" description="Disordered" evidence="1">
    <location>
        <begin position="942"/>
        <end position="997"/>
    </location>
</feature>
<dbReference type="InterPro" id="IPR025883">
    <property type="entry name" value="Cadherin-like_domain"/>
</dbReference>
<evidence type="ECO:0000256" key="1">
    <source>
        <dbReference type="SAM" id="MobiDB-lite"/>
    </source>
</evidence>
<dbReference type="InterPro" id="IPR013783">
    <property type="entry name" value="Ig-like_fold"/>
</dbReference>